<reference evidence="7 8" key="1">
    <citation type="journal article" date="2019" name="Int. J. Syst. Evol. Microbiol.">
        <title>The Global Catalogue of Microorganisms (GCM) 10K type strain sequencing project: providing services to taxonomists for standard genome sequencing and annotation.</title>
        <authorList>
            <consortium name="The Broad Institute Genomics Platform"/>
            <consortium name="The Broad Institute Genome Sequencing Center for Infectious Disease"/>
            <person name="Wu L."/>
            <person name="Ma J."/>
        </authorList>
    </citation>
    <scope>NUCLEOTIDE SEQUENCE [LARGE SCALE GENOMIC DNA]</scope>
    <source>
        <strain evidence="7 8">JCM 13023</strain>
    </source>
</reference>
<keyword evidence="3" id="KW-0010">Activator</keyword>
<name>A0ABN1WB36_9PSEU</name>
<dbReference type="SUPFAM" id="SSF51215">
    <property type="entry name" value="Regulatory protein AraC"/>
    <property type="match status" value="1"/>
</dbReference>
<dbReference type="PANTHER" id="PTHR46796">
    <property type="entry name" value="HTH-TYPE TRANSCRIPTIONAL ACTIVATOR RHAS-RELATED"/>
    <property type="match status" value="1"/>
</dbReference>
<keyword evidence="8" id="KW-1185">Reference proteome</keyword>
<keyword evidence="4" id="KW-0804">Transcription</keyword>
<evidence type="ECO:0000256" key="3">
    <source>
        <dbReference type="ARBA" id="ARBA00023159"/>
    </source>
</evidence>
<dbReference type="Gene3D" id="1.10.10.60">
    <property type="entry name" value="Homeodomain-like"/>
    <property type="match status" value="1"/>
</dbReference>
<gene>
    <name evidence="7" type="ORF">GCM10009676_31690</name>
</gene>
<evidence type="ECO:0000256" key="1">
    <source>
        <dbReference type="ARBA" id="ARBA00023015"/>
    </source>
</evidence>
<dbReference type="InterPro" id="IPR037923">
    <property type="entry name" value="HTH-like"/>
</dbReference>
<dbReference type="Pfam" id="PF12833">
    <property type="entry name" value="HTH_18"/>
    <property type="match status" value="1"/>
</dbReference>
<dbReference type="RefSeq" id="WP_253862269.1">
    <property type="nucleotide sequence ID" value="NZ_BAAALN010000008.1"/>
</dbReference>
<keyword evidence="2" id="KW-0238">DNA-binding</keyword>
<sequence>MAHSSGDPESAGTAPSDPAPSDPAPSDRASSDNTPSDDTSSAAAPADRAAPADVAPSRTTHGEAVGGQVGGTRRLRTVRQDGTPVYRHEQPLSMPAVTVTRFGSSTPAGPAGHGTSAPPDHRHAHDFLVLTYVERDAGAMEINGTSRSLRTGEVHALLPGQVVTPAAAAAPADGSAWSVSFTPDAVPALASVSPLTWTGHPLLALFAPDATPVLVPEQDRDRWSRQLAELTAELAAPERLGAREAVASLLTRLLIDAARLAPPQPDTRDALVERVFDRIEETFREPISATDVAATLGYTPGHLTTLMRERTGRPLLEWITERRLTEVRRMLRETDLPLGVVAARTGLRDASYLVRRFRSRYGVTPQRWREAQTR</sequence>
<feature type="compositionally biased region" description="Low complexity" evidence="5">
    <location>
        <begin position="24"/>
        <end position="57"/>
    </location>
</feature>
<dbReference type="InterPro" id="IPR050204">
    <property type="entry name" value="AraC_XylS_family_regulators"/>
</dbReference>
<evidence type="ECO:0000256" key="4">
    <source>
        <dbReference type="ARBA" id="ARBA00023163"/>
    </source>
</evidence>
<keyword evidence="1" id="KW-0805">Transcription regulation</keyword>
<dbReference type="InterPro" id="IPR018062">
    <property type="entry name" value="HTH_AraC-typ_CS"/>
</dbReference>
<dbReference type="Proteomes" id="UP001500653">
    <property type="component" value="Unassembled WGS sequence"/>
</dbReference>
<dbReference type="SMART" id="SM00342">
    <property type="entry name" value="HTH_ARAC"/>
    <property type="match status" value="1"/>
</dbReference>
<evidence type="ECO:0000313" key="7">
    <source>
        <dbReference type="EMBL" id="GAA1243666.1"/>
    </source>
</evidence>
<dbReference type="InterPro" id="IPR009057">
    <property type="entry name" value="Homeodomain-like_sf"/>
</dbReference>
<proteinExistence type="predicted"/>
<protein>
    <recommendedName>
        <fullName evidence="6">HTH araC/xylS-type domain-containing protein</fullName>
    </recommendedName>
</protein>
<dbReference type="PROSITE" id="PS00041">
    <property type="entry name" value="HTH_ARAC_FAMILY_1"/>
    <property type="match status" value="1"/>
</dbReference>
<evidence type="ECO:0000259" key="6">
    <source>
        <dbReference type="PROSITE" id="PS01124"/>
    </source>
</evidence>
<dbReference type="PROSITE" id="PS01124">
    <property type="entry name" value="HTH_ARAC_FAMILY_2"/>
    <property type="match status" value="1"/>
</dbReference>
<feature type="domain" description="HTH araC/xylS-type" evidence="6">
    <location>
        <begin position="273"/>
        <end position="371"/>
    </location>
</feature>
<dbReference type="EMBL" id="BAAALN010000008">
    <property type="protein sequence ID" value="GAA1243666.1"/>
    <property type="molecule type" value="Genomic_DNA"/>
</dbReference>
<feature type="region of interest" description="Disordered" evidence="5">
    <location>
        <begin position="1"/>
        <end position="122"/>
    </location>
</feature>
<evidence type="ECO:0000313" key="8">
    <source>
        <dbReference type="Proteomes" id="UP001500653"/>
    </source>
</evidence>
<organism evidence="7 8">
    <name type="scientific">Prauserella halophila</name>
    <dbReference type="NCBI Taxonomy" id="185641"/>
    <lineage>
        <taxon>Bacteria</taxon>
        <taxon>Bacillati</taxon>
        <taxon>Actinomycetota</taxon>
        <taxon>Actinomycetes</taxon>
        <taxon>Pseudonocardiales</taxon>
        <taxon>Pseudonocardiaceae</taxon>
        <taxon>Prauserella</taxon>
    </lineage>
</organism>
<evidence type="ECO:0000256" key="2">
    <source>
        <dbReference type="ARBA" id="ARBA00023125"/>
    </source>
</evidence>
<accession>A0ABN1WB36</accession>
<comment type="caution">
    <text evidence="7">The sequence shown here is derived from an EMBL/GenBank/DDBJ whole genome shotgun (WGS) entry which is preliminary data.</text>
</comment>
<dbReference type="InterPro" id="IPR018060">
    <property type="entry name" value="HTH_AraC"/>
</dbReference>
<dbReference type="SUPFAM" id="SSF46689">
    <property type="entry name" value="Homeodomain-like"/>
    <property type="match status" value="2"/>
</dbReference>
<evidence type="ECO:0000256" key="5">
    <source>
        <dbReference type="SAM" id="MobiDB-lite"/>
    </source>
</evidence>